<feature type="signal peptide" evidence="2">
    <location>
        <begin position="1"/>
        <end position="19"/>
    </location>
</feature>
<proteinExistence type="predicted"/>
<evidence type="ECO:0000256" key="2">
    <source>
        <dbReference type="SAM" id="SignalP"/>
    </source>
</evidence>
<keyword evidence="4" id="KW-1185">Reference proteome</keyword>
<organism evidence="3 4">
    <name type="scientific">Enterovirga aerilata</name>
    <dbReference type="NCBI Taxonomy" id="2730920"/>
    <lineage>
        <taxon>Bacteria</taxon>
        <taxon>Pseudomonadati</taxon>
        <taxon>Pseudomonadota</taxon>
        <taxon>Alphaproteobacteria</taxon>
        <taxon>Hyphomicrobiales</taxon>
        <taxon>Methylobacteriaceae</taxon>
        <taxon>Enterovirga</taxon>
    </lineage>
</organism>
<evidence type="ECO:0000313" key="4">
    <source>
        <dbReference type="Proteomes" id="UP000564885"/>
    </source>
</evidence>
<protein>
    <submittedName>
        <fullName evidence="3">AprI/Inh family metalloprotease inhibitor</fullName>
    </submittedName>
</protein>
<comment type="caution">
    <text evidence="3">The sequence shown here is derived from an EMBL/GenBank/DDBJ whole genome shotgun (WGS) entry which is preliminary data.</text>
</comment>
<keyword evidence="2" id="KW-0732">Signal</keyword>
<accession>A0A849I3Q3</accession>
<dbReference type="PROSITE" id="PS51257">
    <property type="entry name" value="PROKAR_LIPOPROTEIN"/>
    <property type="match status" value="1"/>
</dbReference>
<name>A0A849I3Q3_9HYPH</name>
<feature type="region of interest" description="Disordered" evidence="1">
    <location>
        <begin position="24"/>
        <end position="109"/>
    </location>
</feature>
<dbReference type="SUPFAM" id="SSF50882">
    <property type="entry name" value="beta-Barrel protease inhibitors"/>
    <property type="match status" value="1"/>
</dbReference>
<sequence length="197" mass="19440">MIGRLGRFVLLLAAGASLAGCASERFGGAGPRSAAARPSSPPVQANEPPPVEAVPSGSVISEPLAPPPGAGASGSGTVVADVPSMPAVPAEPGTRTSPAPASPGATRSGLVGTYTARDAAGSTCRISLSSSPSLDLYKASSAGCQNRDLGRITAWDYREGEVYLYQPGGSVAARLRGGAGELSGVLAKSGAPLTLTR</sequence>
<dbReference type="Proteomes" id="UP000564885">
    <property type="component" value="Unassembled WGS sequence"/>
</dbReference>
<evidence type="ECO:0000256" key="1">
    <source>
        <dbReference type="SAM" id="MobiDB-lite"/>
    </source>
</evidence>
<dbReference type="EMBL" id="JABEPP010000005">
    <property type="protein sequence ID" value="NNM74446.1"/>
    <property type="molecule type" value="Genomic_DNA"/>
</dbReference>
<reference evidence="3 4" key="1">
    <citation type="submission" date="2020-04" db="EMBL/GenBank/DDBJ databases">
        <title>Enterovirga sp. isolate from soil.</title>
        <authorList>
            <person name="Chea S."/>
            <person name="Kim D.-U."/>
        </authorList>
    </citation>
    <scope>NUCLEOTIDE SEQUENCE [LARGE SCALE GENOMIC DNA]</scope>
    <source>
        <strain evidence="3 4">DB1703</strain>
    </source>
</reference>
<dbReference type="InterPro" id="IPR016085">
    <property type="entry name" value="Protease_inh_B-barrel_dom"/>
</dbReference>
<feature type="chain" id="PRO_5032465975" evidence="2">
    <location>
        <begin position="20"/>
        <end position="197"/>
    </location>
</feature>
<dbReference type="AlphaFoldDB" id="A0A849I3Q3"/>
<dbReference type="GO" id="GO:0004866">
    <property type="term" value="F:endopeptidase inhibitor activity"/>
    <property type="evidence" value="ECO:0007669"/>
    <property type="project" value="InterPro"/>
</dbReference>
<gene>
    <name evidence="3" type="ORF">HJG44_18980</name>
</gene>
<evidence type="ECO:0000313" key="3">
    <source>
        <dbReference type="EMBL" id="NNM74446.1"/>
    </source>
</evidence>